<comment type="caution">
    <text evidence="5">The sequence shown here is derived from an EMBL/GenBank/DDBJ whole genome shotgun (WGS) entry which is preliminary data.</text>
</comment>
<dbReference type="EMBL" id="AJWJ01000065">
    <property type="protein sequence ID" value="KAF2076308.1"/>
    <property type="molecule type" value="Genomic_DNA"/>
</dbReference>
<accession>A0A8J4PWP7</accession>
<dbReference type="AlphaFoldDB" id="A0A8J4PWP7"/>
<dbReference type="SUPFAM" id="SSF54928">
    <property type="entry name" value="RNA-binding domain, RBD"/>
    <property type="match status" value="1"/>
</dbReference>
<dbReference type="GO" id="GO:0003729">
    <property type="term" value="F:mRNA binding"/>
    <property type="evidence" value="ECO:0007669"/>
    <property type="project" value="TreeGrafter"/>
</dbReference>
<dbReference type="Pfam" id="PF00076">
    <property type="entry name" value="RRM_1"/>
    <property type="match status" value="1"/>
</dbReference>
<organism evidence="5 6">
    <name type="scientific">Polysphondylium violaceum</name>
    <dbReference type="NCBI Taxonomy" id="133409"/>
    <lineage>
        <taxon>Eukaryota</taxon>
        <taxon>Amoebozoa</taxon>
        <taxon>Evosea</taxon>
        <taxon>Eumycetozoa</taxon>
        <taxon>Dictyostelia</taxon>
        <taxon>Dictyosteliales</taxon>
        <taxon>Dictyosteliaceae</taxon>
        <taxon>Polysphondylium</taxon>
    </lineage>
</organism>
<dbReference type="InterPro" id="IPR000504">
    <property type="entry name" value="RRM_dom"/>
</dbReference>
<dbReference type="InterPro" id="IPR051229">
    <property type="entry name" value="ALYREF_mRNA_export"/>
</dbReference>
<evidence type="ECO:0000313" key="6">
    <source>
        <dbReference type="Proteomes" id="UP000695562"/>
    </source>
</evidence>
<dbReference type="PANTHER" id="PTHR19965">
    <property type="entry name" value="RNA AND EXPORT FACTOR BINDING PROTEIN"/>
    <property type="match status" value="1"/>
</dbReference>
<evidence type="ECO:0000256" key="3">
    <source>
        <dbReference type="SAM" id="MobiDB-lite"/>
    </source>
</evidence>
<dbReference type="SMART" id="SM00360">
    <property type="entry name" value="RRM"/>
    <property type="match status" value="1"/>
</dbReference>
<proteinExistence type="predicted"/>
<dbReference type="GO" id="GO:0006406">
    <property type="term" value="P:mRNA export from nucleus"/>
    <property type="evidence" value="ECO:0007669"/>
    <property type="project" value="TreeGrafter"/>
</dbReference>
<dbReference type="InterPro" id="IPR012677">
    <property type="entry name" value="Nucleotide-bd_a/b_plait_sf"/>
</dbReference>
<dbReference type="PANTHER" id="PTHR19965:SF35">
    <property type="entry name" value="RNA ANNEALING PROTEIN YRA1"/>
    <property type="match status" value="1"/>
</dbReference>
<keyword evidence="1 2" id="KW-0694">RNA-binding</keyword>
<feature type="compositionally biased region" description="Low complexity" evidence="3">
    <location>
        <begin position="51"/>
        <end position="61"/>
    </location>
</feature>
<evidence type="ECO:0000259" key="4">
    <source>
        <dbReference type="PROSITE" id="PS50102"/>
    </source>
</evidence>
<feature type="region of interest" description="Disordered" evidence="3">
    <location>
        <begin position="77"/>
        <end position="118"/>
    </location>
</feature>
<dbReference type="PROSITE" id="PS50102">
    <property type="entry name" value="RRM"/>
    <property type="match status" value="1"/>
</dbReference>
<feature type="compositionally biased region" description="Basic and acidic residues" evidence="3">
    <location>
        <begin position="324"/>
        <end position="333"/>
    </location>
</feature>
<feature type="region of interest" description="Disordered" evidence="3">
    <location>
        <begin position="16"/>
        <end position="61"/>
    </location>
</feature>
<name>A0A8J4PWP7_9MYCE</name>
<feature type="domain" description="RRM" evidence="4">
    <location>
        <begin position="206"/>
        <end position="278"/>
    </location>
</feature>
<dbReference type="Gene3D" id="3.30.70.330">
    <property type="match status" value="1"/>
</dbReference>
<dbReference type="GO" id="GO:0005634">
    <property type="term" value="C:nucleus"/>
    <property type="evidence" value="ECO:0007669"/>
    <property type="project" value="TreeGrafter"/>
</dbReference>
<dbReference type="InterPro" id="IPR035979">
    <property type="entry name" value="RBD_domain_sf"/>
</dbReference>
<evidence type="ECO:0000313" key="5">
    <source>
        <dbReference type="EMBL" id="KAF2076308.1"/>
    </source>
</evidence>
<feature type="compositionally biased region" description="Basic residues" evidence="3">
    <location>
        <begin position="33"/>
        <end position="42"/>
    </location>
</feature>
<feature type="region of interest" description="Disordered" evidence="3">
    <location>
        <begin position="279"/>
        <end position="333"/>
    </location>
</feature>
<dbReference type="Proteomes" id="UP000695562">
    <property type="component" value="Unassembled WGS sequence"/>
</dbReference>
<feature type="compositionally biased region" description="Basic residues" evidence="3">
    <location>
        <begin position="80"/>
        <end position="106"/>
    </location>
</feature>
<keyword evidence="6" id="KW-1185">Reference proteome</keyword>
<feature type="compositionally biased region" description="Low complexity" evidence="3">
    <location>
        <begin position="107"/>
        <end position="118"/>
    </location>
</feature>
<evidence type="ECO:0000256" key="2">
    <source>
        <dbReference type="PROSITE-ProRule" id="PRU00176"/>
    </source>
</evidence>
<reference evidence="5" key="1">
    <citation type="submission" date="2020-01" db="EMBL/GenBank/DDBJ databases">
        <title>Development of genomics and gene disruption for Polysphondylium violaceum indicates a role for the polyketide synthase stlB in stalk morphogenesis.</title>
        <authorList>
            <person name="Narita B."/>
            <person name="Kawabe Y."/>
            <person name="Kin K."/>
            <person name="Saito T."/>
            <person name="Gibbs R."/>
            <person name="Kuspa A."/>
            <person name="Muzny D."/>
            <person name="Queller D."/>
            <person name="Richards S."/>
            <person name="Strassman J."/>
            <person name="Sucgang R."/>
            <person name="Worley K."/>
            <person name="Schaap P."/>
        </authorList>
    </citation>
    <scope>NUCLEOTIDE SEQUENCE</scope>
    <source>
        <strain evidence="5">QSvi11</strain>
    </source>
</reference>
<sequence length="333" mass="37388">MSHFTDVSLDQFISDNKSSFKSSRRGGGGGGNRSHRYNRQHNQHQNEDSSSKNNSDNKTSSLDVLESSLDDIVKSQSVKKSFRSNSHHKSHHNNNIHQHRHQHHNNHYNNNSNNHRNQTNFQVTLGGGGNNARYNNGGLFSRKQYQHGSNNTSRPAPKIDHTFFDPRGIRDYSQAKNPAALSMNGRDARDDIDEQEYDDNGMELNYGVLVKNLPSTVSNADVTYLFGLIGSLKDFEFNSSRTEVIVIFKKREHALASIDRYNQVELDGNVLTLEEVENEPTFTVTTGGGDNSNSNNNKNDNIDKVDEATTTSTSTTANDTLEENSPKDLEMQE</sequence>
<dbReference type="OrthoDB" id="1049195at2759"/>
<gene>
    <name evidence="5" type="ORF">CYY_002364</name>
</gene>
<protein>
    <recommendedName>
        <fullName evidence="4">RRM domain-containing protein</fullName>
    </recommendedName>
</protein>
<evidence type="ECO:0000256" key="1">
    <source>
        <dbReference type="ARBA" id="ARBA00022884"/>
    </source>
</evidence>